<evidence type="ECO:0008006" key="6">
    <source>
        <dbReference type="Google" id="ProtNLM"/>
    </source>
</evidence>
<dbReference type="SUPFAM" id="SSF57716">
    <property type="entry name" value="Glucocorticoid receptor-like (DNA-binding domain)"/>
    <property type="match status" value="1"/>
</dbReference>
<proteinExistence type="predicted"/>
<dbReference type="PROSITE" id="PS51915">
    <property type="entry name" value="ZAD"/>
    <property type="match status" value="1"/>
</dbReference>
<sequence>MDSSGPPTLNNRFYAINLHRFKEGSTDKLVAENVTHGSDGLFRCAIVGPGSCPFALPKMIQFTFACHFLRSHPQEALEKGFVEKSGESPPLPQPVSLSKFVVRTERGFCCRIDPNLTCDYVQGDQVSAQDFKRHFRLAHPALARKHGFYRLLQSQESRSILKSMIQQSVEDSTADNAEPPSKRKLVEVVEDSEESSSDVILLDPSDENVWLDVPSDKPSEYCRLCFSIARPAKPIFSAPDDTASSVAALIEECTGVRLAAGDDFPAAICHDCSEKLHDIKCFRVLCETLNRVVHRNRATFTAKTPEIEPEPPVTASPSSPPPLVPFEESVANLFCDESMTENEDEDCVVELSDSDQDDAVEDTPQQETNSTAVCAEETDETLPYIALQDDWFCCKQCNQIHHTLDVMVDHLHNYHSELGFFAKPKPAAPQVNKKKRKKRRTKKAMLDASIVDYQQIVIDDKTYFKCNDCDTLLSQKGNMNRHEKCYHNGTEQRSRLFCQVVGCSKNFMDRMGLTRHLKLQHGINKFEKIVALQVQSEVEML</sequence>
<evidence type="ECO:0000259" key="3">
    <source>
        <dbReference type="PROSITE" id="PS50157"/>
    </source>
</evidence>
<dbReference type="Gene3D" id="3.40.1800.20">
    <property type="match status" value="1"/>
</dbReference>
<dbReference type="GO" id="GO:0008270">
    <property type="term" value="F:zinc ion binding"/>
    <property type="evidence" value="ECO:0007669"/>
    <property type="project" value="UniProtKB-UniRule"/>
</dbReference>
<dbReference type="InterPro" id="IPR013087">
    <property type="entry name" value="Znf_C2H2_type"/>
</dbReference>
<dbReference type="SMART" id="SM00868">
    <property type="entry name" value="zf-AD"/>
    <property type="match status" value="1"/>
</dbReference>
<feature type="binding site" evidence="2">
    <location>
        <position position="269"/>
    </location>
    <ligand>
        <name>Zn(2+)</name>
        <dbReference type="ChEBI" id="CHEBI:29105"/>
    </ligand>
</feature>
<dbReference type="PROSITE" id="PS50157">
    <property type="entry name" value="ZINC_FINGER_C2H2_2"/>
    <property type="match status" value="2"/>
</dbReference>
<evidence type="ECO:0000256" key="1">
    <source>
        <dbReference type="PROSITE-ProRule" id="PRU00042"/>
    </source>
</evidence>
<reference evidence="5" key="1">
    <citation type="submission" date="2017-01" db="EMBL/GenBank/DDBJ databases">
        <title>A deep insight into the sialotranscriptome of adult male and female Cluex tarsalis mosquitoes.</title>
        <authorList>
            <person name="Ribeiro J.M."/>
            <person name="Moreira F."/>
            <person name="Bernard K.A."/>
            <person name="Calvo E."/>
        </authorList>
    </citation>
    <scope>NUCLEOTIDE SEQUENCE</scope>
    <source>
        <strain evidence="5">Kern County</strain>
        <tissue evidence="5">Salivary glands</tissue>
    </source>
</reference>
<dbReference type="SMART" id="SM00355">
    <property type="entry name" value="ZnF_C2H2"/>
    <property type="match status" value="3"/>
</dbReference>
<feature type="binding site" evidence="2">
    <location>
        <position position="272"/>
    </location>
    <ligand>
        <name>Zn(2+)</name>
        <dbReference type="ChEBI" id="CHEBI:29105"/>
    </ligand>
</feature>
<feature type="domain" description="C2H2-type" evidence="3">
    <location>
        <begin position="496"/>
        <end position="526"/>
    </location>
</feature>
<dbReference type="GO" id="GO:0005634">
    <property type="term" value="C:nucleus"/>
    <property type="evidence" value="ECO:0007669"/>
    <property type="project" value="InterPro"/>
</dbReference>
<dbReference type="InterPro" id="IPR012934">
    <property type="entry name" value="Znf_AD"/>
</dbReference>
<keyword evidence="1" id="KW-0863">Zinc-finger</keyword>
<dbReference type="PROSITE" id="PS00028">
    <property type="entry name" value="ZINC_FINGER_C2H2_1"/>
    <property type="match status" value="2"/>
</dbReference>
<keyword evidence="2" id="KW-0862">Zinc</keyword>
<evidence type="ECO:0000313" key="5">
    <source>
        <dbReference type="EMBL" id="JAV20041.1"/>
    </source>
</evidence>
<name>A0A1Q3EXJ5_CULTA</name>
<organism evidence="5">
    <name type="scientific">Culex tarsalis</name>
    <name type="common">Encephalitis mosquito</name>
    <dbReference type="NCBI Taxonomy" id="7177"/>
    <lineage>
        <taxon>Eukaryota</taxon>
        <taxon>Metazoa</taxon>
        <taxon>Ecdysozoa</taxon>
        <taxon>Arthropoda</taxon>
        <taxon>Hexapoda</taxon>
        <taxon>Insecta</taxon>
        <taxon>Pterygota</taxon>
        <taxon>Neoptera</taxon>
        <taxon>Endopterygota</taxon>
        <taxon>Diptera</taxon>
        <taxon>Nematocera</taxon>
        <taxon>Culicoidea</taxon>
        <taxon>Culicidae</taxon>
        <taxon>Culicinae</taxon>
        <taxon>Culicini</taxon>
        <taxon>Culex</taxon>
        <taxon>Culex</taxon>
    </lineage>
</organism>
<feature type="binding site" evidence="2">
    <location>
        <position position="222"/>
    </location>
    <ligand>
        <name>Zn(2+)</name>
        <dbReference type="ChEBI" id="CHEBI:29105"/>
    </ligand>
</feature>
<dbReference type="EMBL" id="GFDL01015004">
    <property type="protein sequence ID" value="JAV20041.1"/>
    <property type="molecule type" value="Transcribed_RNA"/>
</dbReference>
<feature type="domain" description="ZAD" evidence="4">
    <location>
        <begin position="220"/>
        <end position="296"/>
    </location>
</feature>
<protein>
    <recommendedName>
        <fullName evidence="6">C2H2-type domain-containing protein</fullName>
    </recommendedName>
</protein>
<dbReference type="AlphaFoldDB" id="A0A1Q3EXJ5"/>
<feature type="binding site" evidence="2">
    <location>
        <position position="225"/>
    </location>
    <ligand>
        <name>Zn(2+)</name>
        <dbReference type="ChEBI" id="CHEBI:29105"/>
    </ligand>
</feature>
<feature type="domain" description="C2H2-type" evidence="3">
    <location>
        <begin position="464"/>
        <end position="492"/>
    </location>
</feature>
<dbReference type="Gene3D" id="3.30.160.60">
    <property type="entry name" value="Classic Zinc Finger"/>
    <property type="match status" value="1"/>
</dbReference>
<keyword evidence="2" id="KW-0479">Metal-binding</keyword>
<dbReference type="Pfam" id="PF07776">
    <property type="entry name" value="zf-AD"/>
    <property type="match status" value="1"/>
</dbReference>
<evidence type="ECO:0000259" key="4">
    <source>
        <dbReference type="PROSITE" id="PS51915"/>
    </source>
</evidence>
<evidence type="ECO:0000256" key="2">
    <source>
        <dbReference type="PROSITE-ProRule" id="PRU01263"/>
    </source>
</evidence>
<accession>A0A1Q3EXJ5</accession>